<reference evidence="2 3" key="1">
    <citation type="submission" date="2020-08" db="EMBL/GenBank/DDBJ databases">
        <title>Genome sequence of Pedobacter roseus KACC 11594T.</title>
        <authorList>
            <person name="Hyun D.-W."/>
            <person name="Bae J.-W."/>
        </authorList>
    </citation>
    <scope>NUCLEOTIDE SEQUENCE [LARGE SCALE GENOMIC DNA]</scope>
    <source>
        <strain evidence="2 3">KACC 11594</strain>
    </source>
</reference>
<protein>
    <recommendedName>
        <fullName evidence="1">HNH nuclease domain-containing protein</fullName>
    </recommendedName>
</protein>
<evidence type="ECO:0000259" key="1">
    <source>
        <dbReference type="Pfam" id="PF13395"/>
    </source>
</evidence>
<gene>
    <name evidence="2" type="ORF">H9L23_02220</name>
</gene>
<dbReference type="Proteomes" id="UP000515806">
    <property type="component" value="Chromosome"/>
</dbReference>
<sequence length="238" mass="28052">MIDKEVPYRYLSPWFPESKGNRIEIHQRSANFENNSPYALDELNLTINPLWHAYLVEHAGILKAFCYWHLSLYLQKHNPNVPDIPNKLIKPARRNSLLNQRKFWDMVLDHTGPLDCIYTHKKLLQGNFAVEHFIPYAFVSHDLIWNLIPADPSFNSRKNDRLPRIEDYFDGFYNLQKTAITVMAENYPKEPIMDEYLSIFANADAHRLPETDLRGRFLENIQPLLTIANNNGFEYMMK</sequence>
<dbReference type="Pfam" id="PF13395">
    <property type="entry name" value="HNH_4"/>
    <property type="match status" value="1"/>
</dbReference>
<dbReference type="KEGG" id="proe:H9L23_02220"/>
<keyword evidence="3" id="KW-1185">Reference proteome</keyword>
<dbReference type="EMBL" id="CP060723">
    <property type="protein sequence ID" value="QNN42943.1"/>
    <property type="molecule type" value="Genomic_DNA"/>
</dbReference>
<accession>A0A7G9QHW8</accession>
<feature type="domain" description="HNH nuclease" evidence="1">
    <location>
        <begin position="119"/>
        <end position="163"/>
    </location>
</feature>
<dbReference type="Gene3D" id="1.10.30.50">
    <property type="match status" value="1"/>
</dbReference>
<dbReference type="RefSeq" id="WP_187593463.1">
    <property type="nucleotide sequence ID" value="NZ_CP060723.1"/>
</dbReference>
<evidence type="ECO:0000313" key="3">
    <source>
        <dbReference type="Proteomes" id="UP000515806"/>
    </source>
</evidence>
<organism evidence="2 3">
    <name type="scientific">Pedobacter roseus</name>
    <dbReference type="NCBI Taxonomy" id="336820"/>
    <lineage>
        <taxon>Bacteria</taxon>
        <taxon>Pseudomonadati</taxon>
        <taxon>Bacteroidota</taxon>
        <taxon>Sphingobacteriia</taxon>
        <taxon>Sphingobacteriales</taxon>
        <taxon>Sphingobacteriaceae</taxon>
        <taxon>Pedobacter</taxon>
    </lineage>
</organism>
<proteinExistence type="predicted"/>
<name>A0A7G9QHW8_9SPHI</name>
<evidence type="ECO:0000313" key="2">
    <source>
        <dbReference type="EMBL" id="QNN42943.1"/>
    </source>
</evidence>
<dbReference type="InterPro" id="IPR003615">
    <property type="entry name" value="HNH_nuc"/>
</dbReference>
<dbReference type="AlphaFoldDB" id="A0A7G9QHW8"/>